<protein>
    <submittedName>
        <fullName evidence="4">Iron uptake protein A1</fullName>
    </submittedName>
</protein>
<feature type="binding site" evidence="3">
    <location>
        <position position="232"/>
    </location>
    <ligand>
        <name>Fe cation</name>
        <dbReference type="ChEBI" id="CHEBI:24875"/>
    </ligand>
</feature>
<keyword evidence="3" id="KW-0479">Metal-binding</keyword>
<gene>
    <name evidence="4" type="primary">futA1</name>
    <name evidence="4" type="ORF">NHE_0010</name>
</gene>
<name>X5GVC4_9RICK</name>
<dbReference type="Pfam" id="PF13416">
    <property type="entry name" value="SBP_bac_8"/>
    <property type="match status" value="1"/>
</dbReference>
<dbReference type="SUPFAM" id="SSF53850">
    <property type="entry name" value="Periplasmic binding protein-like II"/>
    <property type="match status" value="1"/>
</dbReference>
<feature type="binding site" evidence="3">
    <location>
        <position position="231"/>
    </location>
    <ligand>
        <name>Fe cation</name>
        <dbReference type="ChEBI" id="CHEBI:24875"/>
    </ligand>
</feature>
<dbReference type="OrthoDB" id="9769567at2"/>
<organism evidence="4 5">
    <name type="scientific">Neorickettsia helminthoeca str. Oregon</name>
    <dbReference type="NCBI Taxonomy" id="1286528"/>
    <lineage>
        <taxon>Bacteria</taxon>
        <taxon>Pseudomonadati</taxon>
        <taxon>Pseudomonadota</taxon>
        <taxon>Alphaproteobacteria</taxon>
        <taxon>Rickettsiales</taxon>
        <taxon>Anaplasmataceae</taxon>
        <taxon>Neorickettsia</taxon>
    </lineage>
</organism>
<dbReference type="KEGG" id="nhm:NHE_0010"/>
<dbReference type="InterPro" id="IPR026045">
    <property type="entry name" value="Ferric-bd"/>
</dbReference>
<dbReference type="Proteomes" id="UP000023755">
    <property type="component" value="Chromosome"/>
</dbReference>
<accession>X5GVC4</accession>
<reference evidence="4 5" key="1">
    <citation type="submission" date="2014-03" db="EMBL/GenBank/DDBJ databases">
        <title>Sequencing and Comparison of Genomes and Transcriptome Profiles of Human Ehrlichiosis Agents.</title>
        <authorList>
            <person name="Lin M."/>
            <person name="Daugherty S.C."/>
            <person name="Nagaraj S."/>
            <person name="Cheng Z."/>
            <person name="Xiong Q."/>
            <person name="Lin F.-Y."/>
            <person name="Sengamalay N."/>
            <person name="Ott S."/>
            <person name="Godinez A."/>
            <person name="Tallon L.J."/>
            <person name="Sadzewicz L."/>
            <person name="Fraser C.M."/>
            <person name="Dunning Hotopp J.C."/>
            <person name="Rikihisa Y."/>
        </authorList>
    </citation>
    <scope>NUCLEOTIDE SEQUENCE [LARGE SCALE GENOMIC DNA]</scope>
    <source>
        <strain evidence="4 5">Oregon</strain>
    </source>
</reference>
<keyword evidence="5" id="KW-1185">Reference proteome</keyword>
<evidence type="ECO:0000256" key="3">
    <source>
        <dbReference type="PIRSR" id="PIRSR002825-1"/>
    </source>
</evidence>
<evidence type="ECO:0000313" key="4">
    <source>
        <dbReference type="EMBL" id="AHX10987.1"/>
    </source>
</evidence>
<evidence type="ECO:0000256" key="2">
    <source>
        <dbReference type="ARBA" id="ARBA00022729"/>
    </source>
</evidence>
<dbReference type="AlphaFoldDB" id="X5GVC4"/>
<dbReference type="EMBL" id="CP007481">
    <property type="protein sequence ID" value="AHX10987.1"/>
    <property type="molecule type" value="Genomic_DNA"/>
</dbReference>
<evidence type="ECO:0000313" key="5">
    <source>
        <dbReference type="Proteomes" id="UP000023755"/>
    </source>
</evidence>
<dbReference type="PANTHER" id="PTHR30006:SF15">
    <property type="entry name" value="IRON-UTILIZATION PERIPLASMIC PROTEIN"/>
    <property type="match status" value="1"/>
</dbReference>
<evidence type="ECO:0000256" key="1">
    <source>
        <dbReference type="ARBA" id="ARBA00008520"/>
    </source>
</evidence>
<dbReference type="GO" id="GO:0046872">
    <property type="term" value="F:metal ion binding"/>
    <property type="evidence" value="ECO:0007669"/>
    <property type="project" value="UniProtKB-KW"/>
</dbReference>
<dbReference type="HOGENOM" id="CLU_026974_2_1_5"/>
<dbReference type="STRING" id="1286528.NHE_0010"/>
<sequence length="350" mass="39385">MSNKLYYLVPIALLLLCFLFYQRQDADQDKDSSSESNVVNVYSSRKEQMVRDVFAAFTEETGIKVNYITDDAIKLISRMKSEGKNTSADVFIAADVVNLAFAERENLLQCISSAVLESAIPSNLRNCYWFGLTRRTRLIVYSKDRVNPSEIKDYEDLSNPKWKDRLLLRSSNSPYNQSLIASMIFANGLEKTESWIKGVVRNMARPPYGGDIDQIKGVASGEGDLAVVNSYYVARILASDKNVYKKVAEKIGVIFPNQDNRGAMVNISGAGVTRYAKNKENAIKFLQFMVSRKAQEMYATENHEYPILASVENSEILKSWGAYKLDSTDLSKIAPYMSVAILIADENGWK</sequence>
<dbReference type="Gene3D" id="3.40.190.10">
    <property type="entry name" value="Periplasmic binding protein-like II"/>
    <property type="match status" value="2"/>
</dbReference>
<proteinExistence type="inferred from homology"/>
<comment type="similarity">
    <text evidence="1">Belongs to the bacterial solute-binding protein 1 family.</text>
</comment>
<dbReference type="GO" id="GO:0030288">
    <property type="term" value="C:outer membrane-bounded periplasmic space"/>
    <property type="evidence" value="ECO:0007669"/>
    <property type="project" value="TreeGrafter"/>
</dbReference>
<keyword evidence="3" id="KW-0408">Iron</keyword>
<dbReference type="PIRSF" id="PIRSF002825">
    <property type="entry name" value="CfbpA"/>
    <property type="match status" value="1"/>
</dbReference>
<dbReference type="InterPro" id="IPR006059">
    <property type="entry name" value="SBP"/>
</dbReference>
<dbReference type="PANTHER" id="PTHR30006">
    <property type="entry name" value="THIAMINE-BINDING PERIPLASMIC PROTEIN-RELATED"/>
    <property type="match status" value="1"/>
</dbReference>
<keyword evidence="2" id="KW-0732">Signal</keyword>
<dbReference type="RefSeq" id="WP_038558649.1">
    <property type="nucleotide sequence ID" value="NZ_CP007481.1"/>
</dbReference>